<name>A0A445AZX5_ARAHY</name>
<keyword evidence="2" id="KW-1185">Reference proteome</keyword>
<reference evidence="1 2" key="1">
    <citation type="submission" date="2019-01" db="EMBL/GenBank/DDBJ databases">
        <title>Sequencing of cultivated peanut Arachis hypogaea provides insights into genome evolution and oil improvement.</title>
        <authorList>
            <person name="Chen X."/>
        </authorList>
    </citation>
    <scope>NUCLEOTIDE SEQUENCE [LARGE SCALE GENOMIC DNA]</scope>
    <source>
        <strain evidence="2">cv. Fuhuasheng</strain>
        <tissue evidence="1">Leaves</tissue>
    </source>
</reference>
<protein>
    <submittedName>
        <fullName evidence="1">Uncharacterized protein</fullName>
    </submittedName>
</protein>
<dbReference type="GO" id="GO:0005770">
    <property type="term" value="C:late endosome"/>
    <property type="evidence" value="ECO:0007669"/>
    <property type="project" value="TreeGrafter"/>
</dbReference>
<dbReference type="STRING" id="3818.A0A445AZX5"/>
<dbReference type="Proteomes" id="UP000289738">
    <property type="component" value="Chromosome B01"/>
</dbReference>
<dbReference type="PANTHER" id="PTHR11099">
    <property type="entry name" value="VACUOLAR SORTING PROTEIN 35"/>
    <property type="match status" value="1"/>
</dbReference>
<dbReference type="GO" id="GO:0030906">
    <property type="term" value="C:retromer, cargo-selective complex"/>
    <property type="evidence" value="ECO:0007669"/>
    <property type="project" value="InterPro"/>
</dbReference>
<dbReference type="GO" id="GO:0005829">
    <property type="term" value="C:cytosol"/>
    <property type="evidence" value="ECO:0007669"/>
    <property type="project" value="GOC"/>
</dbReference>
<dbReference type="GO" id="GO:0042147">
    <property type="term" value="P:retrograde transport, endosome to Golgi"/>
    <property type="evidence" value="ECO:0007669"/>
    <property type="project" value="InterPro"/>
</dbReference>
<dbReference type="AlphaFoldDB" id="A0A445AZX5"/>
<proteinExistence type="predicted"/>
<dbReference type="GO" id="GO:0006886">
    <property type="term" value="P:intracellular protein transport"/>
    <property type="evidence" value="ECO:0007669"/>
    <property type="project" value="TreeGrafter"/>
</dbReference>
<gene>
    <name evidence="1" type="ORF">Ahy_B01g056970</name>
</gene>
<evidence type="ECO:0000313" key="1">
    <source>
        <dbReference type="EMBL" id="RYR31995.1"/>
    </source>
</evidence>
<accession>A0A445AZX5</accession>
<sequence>MVIDFAARYLLCTMGSVYLRCKDAHVKDVLKDLVEMCHAVLHPIRGLFEKMPRRPQYGIMSAARTDADIDTQTQASLVNDLREYCEGRLASSSHIADPQVPATRTEPQHRDEVANIYSKDEDYDSDEVESFNDHVDNLFAAQEDESHNIANNRKDTDYWTVNEVIANIENQDESSKKLLQNNSLAQVLGKEP</sequence>
<dbReference type="Pfam" id="PF03635">
    <property type="entry name" value="Vps35"/>
    <property type="match status" value="1"/>
</dbReference>
<dbReference type="EMBL" id="SDMP01000011">
    <property type="protein sequence ID" value="RYR31995.1"/>
    <property type="molecule type" value="Genomic_DNA"/>
</dbReference>
<organism evidence="1 2">
    <name type="scientific">Arachis hypogaea</name>
    <name type="common">Peanut</name>
    <dbReference type="NCBI Taxonomy" id="3818"/>
    <lineage>
        <taxon>Eukaryota</taxon>
        <taxon>Viridiplantae</taxon>
        <taxon>Streptophyta</taxon>
        <taxon>Embryophyta</taxon>
        <taxon>Tracheophyta</taxon>
        <taxon>Spermatophyta</taxon>
        <taxon>Magnoliopsida</taxon>
        <taxon>eudicotyledons</taxon>
        <taxon>Gunneridae</taxon>
        <taxon>Pentapetalae</taxon>
        <taxon>rosids</taxon>
        <taxon>fabids</taxon>
        <taxon>Fabales</taxon>
        <taxon>Fabaceae</taxon>
        <taxon>Papilionoideae</taxon>
        <taxon>50 kb inversion clade</taxon>
        <taxon>dalbergioids sensu lato</taxon>
        <taxon>Dalbergieae</taxon>
        <taxon>Pterocarpus clade</taxon>
        <taxon>Arachis</taxon>
    </lineage>
</organism>
<dbReference type="InterPro" id="IPR005378">
    <property type="entry name" value="Vps35"/>
</dbReference>
<evidence type="ECO:0000313" key="2">
    <source>
        <dbReference type="Proteomes" id="UP000289738"/>
    </source>
</evidence>
<dbReference type="PANTHER" id="PTHR11099:SF6">
    <property type="entry name" value="VACUOLAR PROTEIN SORTING-ASSOCIATED PROTEIN 35B"/>
    <property type="match status" value="1"/>
</dbReference>
<comment type="caution">
    <text evidence="1">The sequence shown here is derived from an EMBL/GenBank/DDBJ whole genome shotgun (WGS) entry which is preliminary data.</text>
</comment>